<dbReference type="RefSeq" id="WP_184083123.1">
    <property type="nucleotide sequence ID" value="NZ_JACIJF010000001.1"/>
</dbReference>
<dbReference type="AlphaFoldDB" id="A0A840Y995"/>
<keyword evidence="2" id="KW-1185">Reference proteome</keyword>
<comment type="caution">
    <text evidence="1">The sequence shown here is derived from an EMBL/GenBank/DDBJ whole genome shotgun (WGS) entry which is preliminary data.</text>
</comment>
<organism evidence="1 2">
    <name type="scientific">Sphingomonas xinjiangensis</name>
    <dbReference type="NCBI Taxonomy" id="643568"/>
    <lineage>
        <taxon>Bacteria</taxon>
        <taxon>Pseudomonadati</taxon>
        <taxon>Pseudomonadota</taxon>
        <taxon>Alphaproteobacteria</taxon>
        <taxon>Sphingomonadales</taxon>
        <taxon>Sphingomonadaceae</taxon>
        <taxon>Sphingomonas</taxon>
    </lineage>
</organism>
<evidence type="ECO:0000313" key="1">
    <source>
        <dbReference type="EMBL" id="MBB5708865.1"/>
    </source>
</evidence>
<protein>
    <submittedName>
        <fullName evidence="1">Uncharacterized protein</fullName>
    </submittedName>
</protein>
<evidence type="ECO:0000313" key="2">
    <source>
        <dbReference type="Proteomes" id="UP000527143"/>
    </source>
</evidence>
<gene>
    <name evidence="1" type="ORF">FHT02_000071</name>
</gene>
<dbReference type="EMBL" id="JACIJF010000001">
    <property type="protein sequence ID" value="MBB5708865.1"/>
    <property type="molecule type" value="Genomic_DNA"/>
</dbReference>
<reference evidence="1 2" key="1">
    <citation type="submission" date="2020-08" db="EMBL/GenBank/DDBJ databases">
        <title>Genomic Encyclopedia of Type Strains, Phase IV (KMG-IV): sequencing the most valuable type-strain genomes for metagenomic binning, comparative biology and taxonomic classification.</title>
        <authorList>
            <person name="Goeker M."/>
        </authorList>
    </citation>
    <scope>NUCLEOTIDE SEQUENCE [LARGE SCALE GENOMIC DNA]</scope>
    <source>
        <strain evidence="1 2">DSM 26736</strain>
    </source>
</reference>
<proteinExistence type="predicted"/>
<accession>A0A840Y995</accession>
<dbReference type="Proteomes" id="UP000527143">
    <property type="component" value="Unassembled WGS sequence"/>
</dbReference>
<sequence>MIVRMLALFAAAILAEPVSYDLTPIRLQAGVNPVQDIAGDGQNGSISLDWRENGNAWAYDIFMVRVGGSIATIGDKDFITDQPHTGEDAIRAVRFARGKHAGKSTTFALVADRKIEEAVPDPAATTITIYALVANEDGIGTPYHFVQAKQLHSKRRYCNAHMALFTELRLPLPKSYDGLSSPDGC</sequence>
<name>A0A840Y995_9SPHN</name>